<accession>A0A7M7G3F3</accession>
<gene>
    <name evidence="11" type="primary">100117246</name>
</gene>
<evidence type="ECO:0000256" key="5">
    <source>
        <dbReference type="ARBA" id="ARBA00022787"/>
    </source>
</evidence>
<dbReference type="InterPro" id="IPR018108">
    <property type="entry name" value="MCP_transmembrane"/>
</dbReference>
<keyword evidence="10" id="KW-0813">Transport</keyword>
<dbReference type="GO" id="GO:0005741">
    <property type="term" value="C:mitochondrial outer membrane"/>
    <property type="evidence" value="ECO:0007669"/>
    <property type="project" value="UniProtKB-SubCell"/>
</dbReference>
<evidence type="ECO:0000256" key="8">
    <source>
        <dbReference type="ARBA" id="ARBA00023136"/>
    </source>
</evidence>
<evidence type="ECO:0000256" key="2">
    <source>
        <dbReference type="ARBA" id="ARBA00006375"/>
    </source>
</evidence>
<keyword evidence="6" id="KW-1133">Transmembrane helix</keyword>
<keyword evidence="4" id="KW-0677">Repeat</keyword>
<dbReference type="AlphaFoldDB" id="A0A7M7G3F3"/>
<evidence type="ECO:0000313" key="11">
    <source>
        <dbReference type="EnsemblMetazoa" id="XP_001601545"/>
    </source>
</evidence>
<dbReference type="PANTHER" id="PTHR10780:SF18">
    <property type="entry name" value="LD43650P"/>
    <property type="match status" value="1"/>
</dbReference>
<organism evidence="11 12">
    <name type="scientific">Nasonia vitripennis</name>
    <name type="common">Parasitic wasp</name>
    <dbReference type="NCBI Taxonomy" id="7425"/>
    <lineage>
        <taxon>Eukaryota</taxon>
        <taxon>Metazoa</taxon>
        <taxon>Ecdysozoa</taxon>
        <taxon>Arthropoda</taxon>
        <taxon>Hexapoda</taxon>
        <taxon>Insecta</taxon>
        <taxon>Pterygota</taxon>
        <taxon>Neoptera</taxon>
        <taxon>Endopterygota</taxon>
        <taxon>Hymenoptera</taxon>
        <taxon>Apocrita</taxon>
        <taxon>Proctotrupomorpha</taxon>
        <taxon>Chalcidoidea</taxon>
        <taxon>Pteromalidae</taxon>
        <taxon>Pteromalinae</taxon>
        <taxon>Nasonia</taxon>
    </lineage>
</organism>
<proteinExistence type="inferred from homology"/>
<dbReference type="FunCoup" id="A0A7M7G3F3">
    <property type="interactions" value="1504"/>
</dbReference>
<dbReference type="InParanoid" id="A0A7M7G3F3"/>
<evidence type="ECO:0000256" key="3">
    <source>
        <dbReference type="ARBA" id="ARBA00022692"/>
    </source>
</evidence>
<dbReference type="Pfam" id="PF00153">
    <property type="entry name" value="Mito_carr"/>
    <property type="match status" value="2"/>
</dbReference>
<keyword evidence="12" id="KW-1185">Reference proteome</keyword>
<dbReference type="PROSITE" id="PS50920">
    <property type="entry name" value="SOLCAR"/>
    <property type="match status" value="1"/>
</dbReference>
<feature type="repeat" description="Solcar" evidence="9">
    <location>
        <begin position="139"/>
        <end position="227"/>
    </location>
</feature>
<reference evidence="11" key="1">
    <citation type="submission" date="2021-01" db="UniProtKB">
        <authorList>
            <consortium name="EnsemblMetazoa"/>
        </authorList>
    </citation>
    <scope>IDENTIFICATION</scope>
</reference>
<name>A0A7M7G3F3_NASVI</name>
<dbReference type="SMR" id="A0A7M7G3F3"/>
<dbReference type="InterPro" id="IPR023395">
    <property type="entry name" value="MCP_dom_sf"/>
</dbReference>
<dbReference type="OrthoDB" id="10253709at2759"/>
<dbReference type="PANTHER" id="PTHR10780">
    <property type="entry name" value="MITOCHONDRIAL CARRIER HOMOLOG"/>
    <property type="match status" value="1"/>
</dbReference>
<dbReference type="OMA" id="TSHEMVM"/>
<keyword evidence="8 9" id="KW-0472">Membrane</keyword>
<protein>
    <submittedName>
        <fullName evidence="11">Uncharacterized protein</fullName>
    </submittedName>
</protein>
<comment type="subcellular location">
    <subcellularLocation>
        <location evidence="1">Mitochondrion outer membrane</location>
        <topology evidence="1">Multi-pass membrane protein</topology>
    </subcellularLocation>
</comment>
<keyword evidence="5" id="KW-1000">Mitochondrion outer membrane</keyword>
<evidence type="ECO:0000256" key="7">
    <source>
        <dbReference type="ARBA" id="ARBA00023128"/>
    </source>
</evidence>
<comment type="similarity">
    <text evidence="2 10">Belongs to the mitochondrial carrier (TC 2.A.29) family.</text>
</comment>
<evidence type="ECO:0000256" key="4">
    <source>
        <dbReference type="ARBA" id="ARBA00022737"/>
    </source>
</evidence>
<dbReference type="Proteomes" id="UP000002358">
    <property type="component" value="Chromosome 1"/>
</dbReference>
<dbReference type="KEGG" id="nvi:100117246"/>
<evidence type="ECO:0000256" key="6">
    <source>
        <dbReference type="ARBA" id="ARBA00022989"/>
    </source>
</evidence>
<keyword evidence="7" id="KW-0496">Mitochondrion</keyword>
<dbReference type="SUPFAM" id="SSF103506">
    <property type="entry name" value="Mitochondrial carrier"/>
    <property type="match status" value="1"/>
</dbReference>
<keyword evidence="3 9" id="KW-0812">Transmembrane</keyword>
<evidence type="ECO:0000256" key="9">
    <source>
        <dbReference type="PROSITE-ProRule" id="PRU00282"/>
    </source>
</evidence>
<evidence type="ECO:0000256" key="10">
    <source>
        <dbReference type="RuleBase" id="RU000488"/>
    </source>
</evidence>
<evidence type="ECO:0000256" key="1">
    <source>
        <dbReference type="ARBA" id="ARBA00004374"/>
    </source>
</evidence>
<sequence length="329" mass="37216">MRCQSEDLLAPGYTTIKIIMEKDEPLWSKIACRTLMNVVTHPFDYAKVLIQIGYEPIEPRPTTTLFGKPALGLPNIFQYVRYIKNVDGLSGCYRGLVPKLCAHTICAVAFDKSVKSIEFEDEPDSSVPIDDLEDSERDKRYVQEFFKVLIARTVGIILSHPFDVISVRMMAQFVGGETKYVTLVGSIAEIYRENGVSGFFAGIVPRLIANATTLAIVSTSTYVINKYFIQDRELRTFTSATMTFLASTVTYPFLVVSQCMAVNNCGLTAGEPPMMPIYIDWMDCWRHLSNTRQLKRGSSLLWRYYTGPQLLINGRAIVDKSRLYFKTIE</sequence>
<dbReference type="Gene3D" id="1.50.40.10">
    <property type="entry name" value="Mitochondrial carrier domain"/>
    <property type="match status" value="1"/>
</dbReference>
<dbReference type="EnsemblMetazoa" id="XM_001601495">
    <property type="protein sequence ID" value="XP_001601545"/>
    <property type="gene ID" value="LOC100117246"/>
</dbReference>
<evidence type="ECO:0000313" key="12">
    <source>
        <dbReference type="Proteomes" id="UP000002358"/>
    </source>
</evidence>